<dbReference type="Gene3D" id="2.40.160.20">
    <property type="match status" value="1"/>
</dbReference>
<proteinExistence type="predicted"/>
<evidence type="ECO:0000256" key="1">
    <source>
        <dbReference type="SAM" id="SignalP"/>
    </source>
</evidence>
<feature type="signal peptide" evidence="1">
    <location>
        <begin position="1"/>
        <end position="19"/>
    </location>
</feature>
<dbReference type="RefSeq" id="WP_055734189.1">
    <property type="nucleotide sequence ID" value="NZ_BMDY01000012.1"/>
</dbReference>
<gene>
    <name evidence="2" type="ORF">GCM10007414_21550</name>
</gene>
<feature type="chain" id="PRO_5047124002" description="Acyloxyacyl hydrolase" evidence="1">
    <location>
        <begin position="20"/>
        <end position="180"/>
    </location>
</feature>
<dbReference type="InterPro" id="IPR018550">
    <property type="entry name" value="Lipid-A_deacylase-rel"/>
</dbReference>
<dbReference type="EMBL" id="BMDY01000012">
    <property type="protein sequence ID" value="GGB07877.1"/>
    <property type="molecule type" value="Genomic_DNA"/>
</dbReference>
<evidence type="ECO:0000313" key="3">
    <source>
        <dbReference type="Proteomes" id="UP000651977"/>
    </source>
</evidence>
<accession>A0ABQ1I3G1</accession>
<evidence type="ECO:0008006" key="4">
    <source>
        <dbReference type="Google" id="ProtNLM"/>
    </source>
</evidence>
<dbReference type="Proteomes" id="UP000651977">
    <property type="component" value="Unassembled WGS sequence"/>
</dbReference>
<evidence type="ECO:0000313" key="2">
    <source>
        <dbReference type="EMBL" id="GGB07877.1"/>
    </source>
</evidence>
<protein>
    <recommendedName>
        <fullName evidence="4">Acyloxyacyl hydrolase</fullName>
    </recommendedName>
</protein>
<comment type="caution">
    <text evidence="2">The sequence shown here is derived from an EMBL/GenBank/DDBJ whole genome shotgun (WGS) entry which is preliminary data.</text>
</comment>
<organism evidence="2 3">
    <name type="scientific">Agarivorans gilvus</name>
    <dbReference type="NCBI Taxonomy" id="680279"/>
    <lineage>
        <taxon>Bacteria</taxon>
        <taxon>Pseudomonadati</taxon>
        <taxon>Pseudomonadota</taxon>
        <taxon>Gammaproteobacteria</taxon>
        <taxon>Alteromonadales</taxon>
        <taxon>Alteromonadaceae</taxon>
        <taxon>Agarivorans</taxon>
    </lineage>
</organism>
<sequence length="180" mass="20345">MLKISFGLLMLLLSGSSLAASLEHALMVNLGYGPQPSGHVSQRNFTSGVDLEFYRFQRSPRQWLSLGLSYSYLASDTEQHRSLHALSLYPQLTLLGEQYQQWQPWFFVRALGPTYLSEKQLGSRQQAKHFAFQAQVGIGATHLASQWQVALSYKHFSNANLDSPNDGFDIPLVFNFGKRF</sequence>
<dbReference type="Pfam" id="PF09411">
    <property type="entry name" value="PagL"/>
    <property type="match status" value="1"/>
</dbReference>
<keyword evidence="3" id="KW-1185">Reference proteome</keyword>
<keyword evidence="1" id="KW-0732">Signal</keyword>
<name>A0ABQ1I3G1_9ALTE</name>
<reference evidence="3" key="1">
    <citation type="journal article" date="2019" name="Int. J. Syst. Evol. Microbiol.">
        <title>The Global Catalogue of Microorganisms (GCM) 10K type strain sequencing project: providing services to taxonomists for standard genome sequencing and annotation.</title>
        <authorList>
            <consortium name="The Broad Institute Genomics Platform"/>
            <consortium name="The Broad Institute Genome Sequencing Center for Infectious Disease"/>
            <person name="Wu L."/>
            <person name="Ma J."/>
        </authorList>
    </citation>
    <scope>NUCLEOTIDE SEQUENCE [LARGE SCALE GENOMIC DNA]</scope>
    <source>
        <strain evidence="3">CGMCC 1.10131</strain>
    </source>
</reference>